<name>A0A369K629_HYPMA</name>
<keyword evidence="5" id="KW-0256">Endoplasmic reticulum</keyword>
<dbReference type="Pfam" id="PF04140">
    <property type="entry name" value="ICMT"/>
    <property type="match status" value="1"/>
</dbReference>
<dbReference type="Gene3D" id="1.20.120.1630">
    <property type="match status" value="1"/>
</dbReference>
<keyword evidence="3 5" id="KW-1133">Transmembrane helix</keyword>
<sequence>MNALVIILLMSSAAVHISLSPPNPPVKEHNNSVPNTLFEKFIQSITFFSKVMMWMGTMWDLYVSVAKYGLHTRSHDVPAAIVRLGACHEYYQTSCMVHPILVVGMLTTVTAAALRVWCFKTLGRLFTFEIDIRPEHELITCGPYAWVRHPSYTGVYLTLLGATAVLCSPGTWLVECGPGNIGAALISLLWTLKCIYVFKGMTVRLRVEDEVLREAFGERWDEYSKRVPQSLLPGII</sequence>
<feature type="chain" id="PRO_5016562660" description="Protein-S-isoprenylcysteine O-methyltransferase" evidence="6">
    <location>
        <begin position="21"/>
        <end position="236"/>
    </location>
</feature>
<dbReference type="GO" id="GO:0005789">
    <property type="term" value="C:endoplasmic reticulum membrane"/>
    <property type="evidence" value="ECO:0007669"/>
    <property type="project" value="UniProtKB-SubCell"/>
</dbReference>
<dbReference type="AlphaFoldDB" id="A0A369K629"/>
<evidence type="ECO:0000256" key="5">
    <source>
        <dbReference type="RuleBase" id="RU362022"/>
    </source>
</evidence>
<reference evidence="7" key="1">
    <citation type="submission" date="2018-04" db="EMBL/GenBank/DDBJ databases">
        <title>Whole genome sequencing of Hypsizygus marmoreus.</title>
        <authorList>
            <person name="Choi I.-G."/>
            <person name="Min B."/>
            <person name="Kim J.-G."/>
            <person name="Kim S."/>
            <person name="Oh Y.-L."/>
            <person name="Kong W.-S."/>
            <person name="Park H."/>
            <person name="Jeong J."/>
            <person name="Song E.-S."/>
        </authorList>
    </citation>
    <scope>NUCLEOTIDE SEQUENCE [LARGE SCALE GENOMIC DNA]</scope>
    <source>
        <strain evidence="7">51987-8</strain>
    </source>
</reference>
<dbReference type="Proteomes" id="UP000076154">
    <property type="component" value="Unassembled WGS sequence"/>
</dbReference>
<proteinExistence type="inferred from homology"/>
<comment type="subcellular location">
    <subcellularLocation>
        <location evidence="5">Endoplasmic reticulum membrane</location>
        <topology evidence="5">Multi-pass membrane protein</topology>
    </subcellularLocation>
    <subcellularLocation>
        <location evidence="1">Membrane</location>
        <topology evidence="1">Multi-pass membrane protein</topology>
    </subcellularLocation>
</comment>
<dbReference type="PANTHER" id="PTHR12714:SF9">
    <property type="entry name" value="PROTEIN-S-ISOPRENYLCYSTEINE O-METHYLTRANSFERASE"/>
    <property type="match status" value="1"/>
</dbReference>
<evidence type="ECO:0000313" key="8">
    <source>
        <dbReference type="Proteomes" id="UP000076154"/>
    </source>
</evidence>
<feature type="transmembrane region" description="Helical" evidence="5">
    <location>
        <begin position="180"/>
        <end position="198"/>
    </location>
</feature>
<comment type="similarity">
    <text evidence="5">Belongs to the class VI-like SAM-binding methyltransferase superfamily. Isoprenylcysteine carboxyl methyltransferase family.</text>
</comment>
<evidence type="ECO:0000256" key="1">
    <source>
        <dbReference type="ARBA" id="ARBA00004141"/>
    </source>
</evidence>
<protein>
    <recommendedName>
        <fullName evidence="5">Protein-S-isoprenylcysteine O-methyltransferase</fullName>
        <ecNumber evidence="5">2.1.1.100</ecNumber>
    </recommendedName>
</protein>
<feature type="transmembrane region" description="Helical" evidence="5">
    <location>
        <begin position="154"/>
        <end position="174"/>
    </location>
</feature>
<dbReference type="GO" id="GO:0032259">
    <property type="term" value="P:methylation"/>
    <property type="evidence" value="ECO:0007669"/>
    <property type="project" value="UniProtKB-KW"/>
</dbReference>
<feature type="signal peptide" evidence="6">
    <location>
        <begin position="1"/>
        <end position="20"/>
    </location>
</feature>
<dbReference type="PANTHER" id="PTHR12714">
    <property type="entry name" value="PROTEIN-S ISOPRENYLCYSTEINE O-METHYLTRANSFERASE"/>
    <property type="match status" value="1"/>
</dbReference>
<accession>A0A369K629</accession>
<dbReference type="EMBL" id="LUEZ02000009">
    <property type="protein sequence ID" value="RDB30071.1"/>
    <property type="molecule type" value="Genomic_DNA"/>
</dbReference>
<evidence type="ECO:0000256" key="6">
    <source>
        <dbReference type="SAM" id="SignalP"/>
    </source>
</evidence>
<evidence type="ECO:0000256" key="4">
    <source>
        <dbReference type="ARBA" id="ARBA00023136"/>
    </source>
</evidence>
<keyword evidence="6" id="KW-0732">Signal</keyword>
<comment type="catalytic activity">
    <reaction evidence="5">
        <text>[protein]-C-terminal S-[(2E,6E)-farnesyl]-L-cysteine + S-adenosyl-L-methionine = [protein]-C-terminal S-[(2E,6E)-farnesyl]-L-cysteine methyl ester + S-adenosyl-L-homocysteine</text>
        <dbReference type="Rhea" id="RHEA:21672"/>
        <dbReference type="Rhea" id="RHEA-COMP:12125"/>
        <dbReference type="Rhea" id="RHEA-COMP:12126"/>
        <dbReference type="ChEBI" id="CHEBI:57856"/>
        <dbReference type="ChEBI" id="CHEBI:59789"/>
        <dbReference type="ChEBI" id="CHEBI:90510"/>
        <dbReference type="ChEBI" id="CHEBI:90511"/>
        <dbReference type="EC" id="2.1.1.100"/>
    </reaction>
</comment>
<dbReference type="InParanoid" id="A0A369K629"/>
<keyword evidence="2 5" id="KW-0812">Transmembrane</keyword>
<keyword evidence="4 5" id="KW-0472">Membrane</keyword>
<keyword evidence="5" id="KW-0808">Transferase</keyword>
<evidence type="ECO:0000313" key="7">
    <source>
        <dbReference type="EMBL" id="RDB30071.1"/>
    </source>
</evidence>
<evidence type="ECO:0000256" key="3">
    <source>
        <dbReference type="ARBA" id="ARBA00022989"/>
    </source>
</evidence>
<evidence type="ECO:0000256" key="2">
    <source>
        <dbReference type="ARBA" id="ARBA00022692"/>
    </source>
</evidence>
<dbReference type="OrthoDB" id="422086at2759"/>
<dbReference type="EC" id="2.1.1.100" evidence="5"/>
<comment type="caution">
    <text evidence="5">Lacks conserved residue(s) required for the propagation of feature annotation.</text>
</comment>
<keyword evidence="5" id="KW-0949">S-adenosyl-L-methionine</keyword>
<gene>
    <name evidence="7" type="primary">ICMTB_3</name>
    <name evidence="7" type="ORF">Hypma_013922</name>
</gene>
<dbReference type="GO" id="GO:0004671">
    <property type="term" value="F:protein C-terminal S-isoprenylcysteine carboxyl O-methyltransferase activity"/>
    <property type="evidence" value="ECO:0007669"/>
    <property type="project" value="UniProtKB-EC"/>
</dbReference>
<dbReference type="InterPro" id="IPR007269">
    <property type="entry name" value="ICMT_MeTrfase"/>
</dbReference>
<organism evidence="7 8">
    <name type="scientific">Hypsizygus marmoreus</name>
    <name type="common">White beech mushroom</name>
    <name type="synonym">Agaricus marmoreus</name>
    <dbReference type="NCBI Taxonomy" id="39966"/>
    <lineage>
        <taxon>Eukaryota</taxon>
        <taxon>Fungi</taxon>
        <taxon>Dikarya</taxon>
        <taxon>Basidiomycota</taxon>
        <taxon>Agaricomycotina</taxon>
        <taxon>Agaricomycetes</taxon>
        <taxon>Agaricomycetidae</taxon>
        <taxon>Agaricales</taxon>
        <taxon>Tricholomatineae</taxon>
        <taxon>Lyophyllaceae</taxon>
        <taxon>Hypsizygus</taxon>
    </lineage>
</organism>
<keyword evidence="5" id="KW-0489">Methyltransferase</keyword>
<comment type="caution">
    <text evidence="7">The sequence shown here is derived from an EMBL/GenBank/DDBJ whole genome shotgun (WGS) entry which is preliminary data.</text>
</comment>
<keyword evidence="8" id="KW-1185">Reference proteome</keyword>